<dbReference type="EMBL" id="VFML01000002">
    <property type="protein sequence ID" value="TQI94096.1"/>
    <property type="molecule type" value="Genomic_DNA"/>
</dbReference>
<sequence length="80" mass="9245">MQERDQRLLDRVRWLRWYLNQGPDADVAIGEGQAQHTELFRGLGHRLHDIGRDLLIRVNELDGTPFLPPAQCRQPGESES</sequence>
<evidence type="ECO:0000313" key="2">
    <source>
        <dbReference type="Proteomes" id="UP000320876"/>
    </source>
</evidence>
<organism evidence="1 2">
    <name type="scientific">Amycolatopsis cihanbeyliensis</name>
    <dbReference type="NCBI Taxonomy" id="1128664"/>
    <lineage>
        <taxon>Bacteria</taxon>
        <taxon>Bacillati</taxon>
        <taxon>Actinomycetota</taxon>
        <taxon>Actinomycetes</taxon>
        <taxon>Pseudonocardiales</taxon>
        <taxon>Pseudonocardiaceae</taxon>
        <taxon>Amycolatopsis</taxon>
    </lineage>
</organism>
<dbReference type="Proteomes" id="UP000320876">
    <property type="component" value="Unassembled WGS sequence"/>
</dbReference>
<accession>A0A542CTD8</accession>
<gene>
    <name evidence="1" type="ORF">FB471_6249</name>
</gene>
<evidence type="ECO:0000313" key="1">
    <source>
        <dbReference type="EMBL" id="TQI94096.1"/>
    </source>
</evidence>
<proteinExistence type="predicted"/>
<name>A0A542CTD8_AMYCI</name>
<keyword evidence="2" id="KW-1185">Reference proteome</keyword>
<reference evidence="1 2" key="1">
    <citation type="submission" date="2019-06" db="EMBL/GenBank/DDBJ databases">
        <title>Sequencing the genomes of 1000 actinobacteria strains.</title>
        <authorList>
            <person name="Klenk H.-P."/>
        </authorList>
    </citation>
    <scope>NUCLEOTIDE SEQUENCE [LARGE SCALE GENOMIC DNA]</scope>
    <source>
        <strain evidence="1 2">DSM 45679</strain>
    </source>
</reference>
<dbReference type="AlphaFoldDB" id="A0A542CTD8"/>
<comment type="caution">
    <text evidence="1">The sequence shown here is derived from an EMBL/GenBank/DDBJ whole genome shotgun (WGS) entry which is preliminary data.</text>
</comment>
<protein>
    <submittedName>
        <fullName evidence="1">Uncharacterized protein</fullName>
    </submittedName>
</protein>